<protein>
    <submittedName>
        <fullName evidence="5">Cell filamentation protein Fic</fullName>
    </submittedName>
</protein>
<dbReference type="PANTHER" id="PTHR13504:SF38">
    <property type="entry name" value="FIDO DOMAIN-CONTAINING PROTEIN"/>
    <property type="match status" value="1"/>
</dbReference>
<feature type="active site" evidence="1">
    <location>
        <position position="173"/>
    </location>
</feature>
<evidence type="ECO:0000256" key="1">
    <source>
        <dbReference type="PIRSR" id="PIRSR640198-1"/>
    </source>
</evidence>
<evidence type="ECO:0000256" key="2">
    <source>
        <dbReference type="PIRSR" id="PIRSR640198-2"/>
    </source>
</evidence>
<dbReference type="PANTHER" id="PTHR13504">
    <property type="entry name" value="FIDO DOMAIN-CONTAINING PROTEIN DDB_G0283145"/>
    <property type="match status" value="1"/>
</dbReference>
<feature type="domain" description="Fido" evidence="4">
    <location>
        <begin position="96"/>
        <end position="231"/>
    </location>
</feature>
<proteinExistence type="predicted"/>
<organism evidence="5 6">
    <name type="scientific">Candidatus Staskawiczbacteria bacterium RIFCSPHIGHO2_01_FULL_41_41</name>
    <dbReference type="NCBI Taxonomy" id="1802203"/>
    <lineage>
        <taxon>Bacteria</taxon>
        <taxon>Candidatus Staskawicziibacteriota</taxon>
    </lineage>
</organism>
<dbReference type="EMBL" id="MHOP01000011">
    <property type="protein sequence ID" value="OGZ66016.1"/>
    <property type="molecule type" value="Genomic_DNA"/>
</dbReference>
<evidence type="ECO:0000259" key="4">
    <source>
        <dbReference type="PROSITE" id="PS51459"/>
    </source>
</evidence>
<gene>
    <name evidence="5" type="ORF">A2822_03140</name>
</gene>
<reference evidence="5 6" key="1">
    <citation type="journal article" date="2016" name="Nat. Commun.">
        <title>Thousands of microbial genomes shed light on interconnected biogeochemical processes in an aquifer system.</title>
        <authorList>
            <person name="Anantharaman K."/>
            <person name="Brown C.T."/>
            <person name="Hug L.A."/>
            <person name="Sharon I."/>
            <person name="Castelle C.J."/>
            <person name="Probst A.J."/>
            <person name="Thomas B.C."/>
            <person name="Singh A."/>
            <person name="Wilkins M.J."/>
            <person name="Karaoz U."/>
            <person name="Brodie E.L."/>
            <person name="Williams K.H."/>
            <person name="Hubbard S.S."/>
            <person name="Banfield J.F."/>
        </authorList>
    </citation>
    <scope>NUCLEOTIDE SEQUENCE [LARGE SCALE GENOMIC DNA]</scope>
</reference>
<feature type="site" description="Important for autoinhibition of adenylyltransferase activity" evidence="3">
    <location>
        <position position="45"/>
    </location>
</feature>
<dbReference type="Gene3D" id="1.10.3290.10">
    <property type="entry name" value="Fido-like domain"/>
    <property type="match status" value="1"/>
</dbReference>
<keyword evidence="2" id="KW-0547">Nucleotide-binding</keyword>
<dbReference type="SUPFAM" id="SSF140931">
    <property type="entry name" value="Fic-like"/>
    <property type="match status" value="1"/>
</dbReference>
<dbReference type="Pfam" id="PF02661">
    <property type="entry name" value="Fic"/>
    <property type="match status" value="1"/>
</dbReference>
<dbReference type="PROSITE" id="PS51459">
    <property type="entry name" value="FIDO"/>
    <property type="match status" value="1"/>
</dbReference>
<comment type="caution">
    <text evidence="5">The sequence shown here is derived from an EMBL/GenBank/DDBJ whole genome shotgun (WGS) entry which is preliminary data.</text>
</comment>
<accession>A0A1G2HTZ8</accession>
<dbReference type="AlphaFoldDB" id="A0A1G2HTZ8"/>
<sequence length="245" mass="27549">MNEALKKLIEKKVKLDAFRPLPPELVKNLEEWFRVELTYTSNAIEGNTLSRQETALVVDKGITVDGKSIAEHLEATNHAEALDYVKKLAEAKRQDVKESDILSLHQTILKKIDDANAGKYRNVAVRIAGSEVILPNALKVPELMANFIAWLKSADGHPVDVASKAHFDLVSIHPFVDGNGRTARLLMNLLLLQEGYPPALIRKEDRRIYINAVEKGQLTGNMNDFYQVIYEAINRSMDIYLNTAE</sequence>
<evidence type="ECO:0000313" key="5">
    <source>
        <dbReference type="EMBL" id="OGZ66016.1"/>
    </source>
</evidence>
<feature type="binding site" evidence="2">
    <location>
        <begin position="177"/>
        <end position="184"/>
    </location>
    <ligand>
        <name>ATP</name>
        <dbReference type="ChEBI" id="CHEBI:30616"/>
    </ligand>
</feature>
<dbReference type="InterPro" id="IPR040198">
    <property type="entry name" value="Fido_containing"/>
</dbReference>
<dbReference type="GO" id="GO:0005524">
    <property type="term" value="F:ATP binding"/>
    <property type="evidence" value="ECO:0007669"/>
    <property type="project" value="UniProtKB-KW"/>
</dbReference>
<dbReference type="InterPro" id="IPR036597">
    <property type="entry name" value="Fido-like_dom_sf"/>
</dbReference>
<evidence type="ECO:0000313" key="6">
    <source>
        <dbReference type="Proteomes" id="UP000178774"/>
    </source>
</evidence>
<keyword evidence="2" id="KW-0067">ATP-binding</keyword>
<evidence type="ECO:0000256" key="3">
    <source>
        <dbReference type="PIRSR" id="PIRSR640198-3"/>
    </source>
</evidence>
<dbReference type="InterPro" id="IPR003812">
    <property type="entry name" value="Fido"/>
</dbReference>
<dbReference type="Proteomes" id="UP000178774">
    <property type="component" value="Unassembled WGS sequence"/>
</dbReference>
<name>A0A1G2HTZ8_9BACT</name>